<evidence type="ECO:0000313" key="2">
    <source>
        <dbReference type="EMBL" id="CZT14733.1"/>
    </source>
</evidence>
<gene>
    <name evidence="2" type="ORF">RCC_00696</name>
</gene>
<evidence type="ECO:0000313" key="3">
    <source>
        <dbReference type="Proteomes" id="UP000225277"/>
    </source>
</evidence>
<name>A0A2D3V382_9PEZI</name>
<feature type="transmembrane region" description="Helical" evidence="1">
    <location>
        <begin position="108"/>
        <end position="134"/>
    </location>
</feature>
<keyword evidence="1" id="KW-1133">Transmembrane helix</keyword>
<reference evidence="2 3" key="1">
    <citation type="submission" date="2016-03" db="EMBL/GenBank/DDBJ databases">
        <authorList>
            <person name="Ploux O."/>
        </authorList>
    </citation>
    <scope>NUCLEOTIDE SEQUENCE [LARGE SCALE GENOMIC DNA]</scope>
    <source>
        <strain evidence="2 3">URUG2</strain>
    </source>
</reference>
<sequence length="204" mass="23040">MPFYSATNNTNTAITTTPSFRILIPIWLFNLIATILILVSSATKFITWSHWKSYPARSSVNDDEDSQWYRREAPGYLAWASILLILGLVTLSLNILSYVFVARKWQRATAVLTGGGALTFVIWAVVMVCIWAIPPGNADVWQLCGNSTFLMTGIWQFTYAYKLRRAGRVGESGARKMFDDEDGEKRQDMIEEDKKMPGVKVVVE</sequence>
<dbReference type="EMBL" id="FJUY01000001">
    <property type="protein sequence ID" value="CZT14733.1"/>
    <property type="molecule type" value="Genomic_DNA"/>
</dbReference>
<feature type="transmembrane region" description="Helical" evidence="1">
    <location>
        <begin position="20"/>
        <end position="42"/>
    </location>
</feature>
<dbReference type="RefSeq" id="XP_023621630.1">
    <property type="nucleotide sequence ID" value="XM_023765862.1"/>
</dbReference>
<protein>
    <recommendedName>
        <fullName evidence="4">MARVEL domain-containing protein</fullName>
    </recommendedName>
</protein>
<accession>A0A2D3V382</accession>
<organism evidence="2 3">
    <name type="scientific">Ramularia collo-cygni</name>
    <dbReference type="NCBI Taxonomy" id="112498"/>
    <lineage>
        <taxon>Eukaryota</taxon>
        <taxon>Fungi</taxon>
        <taxon>Dikarya</taxon>
        <taxon>Ascomycota</taxon>
        <taxon>Pezizomycotina</taxon>
        <taxon>Dothideomycetes</taxon>
        <taxon>Dothideomycetidae</taxon>
        <taxon>Mycosphaerellales</taxon>
        <taxon>Mycosphaerellaceae</taxon>
        <taxon>Ramularia</taxon>
    </lineage>
</organism>
<proteinExistence type="predicted"/>
<keyword evidence="1" id="KW-0812">Transmembrane</keyword>
<dbReference type="Proteomes" id="UP000225277">
    <property type="component" value="Unassembled WGS sequence"/>
</dbReference>
<evidence type="ECO:0008006" key="4">
    <source>
        <dbReference type="Google" id="ProtNLM"/>
    </source>
</evidence>
<evidence type="ECO:0000256" key="1">
    <source>
        <dbReference type="SAM" id="Phobius"/>
    </source>
</evidence>
<keyword evidence="1" id="KW-0472">Membrane</keyword>
<feature type="transmembrane region" description="Helical" evidence="1">
    <location>
        <begin position="140"/>
        <end position="161"/>
    </location>
</feature>
<dbReference type="AlphaFoldDB" id="A0A2D3V382"/>
<keyword evidence="3" id="KW-1185">Reference proteome</keyword>
<feature type="transmembrane region" description="Helical" evidence="1">
    <location>
        <begin position="76"/>
        <end position="101"/>
    </location>
</feature>
<dbReference type="GeneID" id="35596054"/>